<dbReference type="OrthoDB" id="5296765at2"/>
<evidence type="ECO:0000313" key="6">
    <source>
        <dbReference type="EMBL" id="SSW65404.1"/>
    </source>
</evidence>
<protein>
    <submittedName>
        <fullName evidence="7">ATP-binding cassette domain-containing protein</fullName>
    </submittedName>
    <submittedName>
        <fullName evidence="6">Lipopolysaccharide export system ATP-binding protein LptB</fullName>
        <ecNumber evidence="6">3.6.3.-</ecNumber>
    </submittedName>
</protein>
<dbReference type="InterPro" id="IPR003439">
    <property type="entry name" value="ABC_transporter-like_ATP-bd"/>
</dbReference>
<keyword evidence="6" id="KW-0378">Hydrolase</keyword>
<dbReference type="GO" id="GO:0016887">
    <property type="term" value="F:ATP hydrolysis activity"/>
    <property type="evidence" value="ECO:0007669"/>
    <property type="project" value="InterPro"/>
</dbReference>
<dbReference type="InterPro" id="IPR017871">
    <property type="entry name" value="ABC_transporter-like_CS"/>
</dbReference>
<dbReference type="EMBL" id="UFQC01000007">
    <property type="protein sequence ID" value="SSW65404.1"/>
    <property type="molecule type" value="Genomic_DNA"/>
</dbReference>
<evidence type="ECO:0000313" key="7">
    <source>
        <dbReference type="EMBL" id="WXR74429.1"/>
    </source>
</evidence>
<reference evidence="7 9" key="2">
    <citation type="submission" date="2024-03" db="EMBL/GenBank/DDBJ databases">
        <title>Reference genomes for the five species model microbial community.</title>
        <authorList>
            <person name="Padfield D."/>
        </authorList>
    </citation>
    <scope>NUCLEOTIDE SEQUENCE [LARGE SCALE GENOMIC DNA]</scope>
    <source>
        <strain evidence="7 9">AB1</strain>
    </source>
</reference>
<dbReference type="PANTHER" id="PTHR45772">
    <property type="entry name" value="CONSERVED COMPONENT OF ABC TRANSPORTER FOR NATURAL AMINO ACIDS-RELATED"/>
    <property type="match status" value="1"/>
</dbReference>
<dbReference type="RefSeq" id="WP_129240226.1">
    <property type="nucleotide sequence ID" value="NZ_CP148753.1"/>
</dbReference>
<organism evidence="6 8">
    <name type="scientific">Achromobacter veterisilvae</name>
    <dbReference type="NCBI Taxonomy" id="2069367"/>
    <lineage>
        <taxon>Bacteria</taxon>
        <taxon>Pseudomonadati</taxon>
        <taxon>Pseudomonadota</taxon>
        <taxon>Betaproteobacteria</taxon>
        <taxon>Burkholderiales</taxon>
        <taxon>Alcaligenaceae</taxon>
        <taxon>Achromobacter</taxon>
    </lineage>
</organism>
<evidence type="ECO:0000256" key="4">
    <source>
        <dbReference type="ARBA" id="ARBA00022840"/>
    </source>
</evidence>
<sequence length="257" mass="26800">MTSTAMTAALRVEGLGVCYGALVALEDVSWEVSRGELLGIIGPNGAGKSSCYDAVSALMPRSGSVYLHGRDISGVPAHGLARLGIKRAFQQNAFFDQLTVRDNMVAALGGTASLGTSILRPLAAGRHAQALREQAGDCLARFGLPPECHGLRPDEISYGMQRMLSIALAYGAGAEVLLLDEPAAGLGGADMAALSALLRSLKAEGVALVVIEHHMDLIMSVADRICVLNLGRPLACGTPAEIQRDPRVLQAYLGGEP</sequence>
<reference evidence="6 8" key="1">
    <citation type="submission" date="2018-07" db="EMBL/GenBank/DDBJ databases">
        <authorList>
            <person name="Peeters C."/>
        </authorList>
    </citation>
    <scope>NUCLEOTIDE SEQUENCE [LARGE SCALE GENOMIC DNA]</scope>
    <source>
        <strain evidence="6 8">LMG 30378</strain>
    </source>
</reference>
<dbReference type="Proteomes" id="UP000289465">
    <property type="component" value="Unassembled WGS sequence"/>
</dbReference>
<feature type="domain" description="ABC transporter" evidence="5">
    <location>
        <begin position="10"/>
        <end position="255"/>
    </location>
</feature>
<dbReference type="Gene3D" id="3.40.50.300">
    <property type="entry name" value="P-loop containing nucleotide triphosphate hydrolases"/>
    <property type="match status" value="1"/>
</dbReference>
<accession>A0A446CC26</accession>
<keyword evidence="1" id="KW-0813">Transport</keyword>
<evidence type="ECO:0000313" key="8">
    <source>
        <dbReference type="Proteomes" id="UP000289465"/>
    </source>
</evidence>
<dbReference type="InterPro" id="IPR051120">
    <property type="entry name" value="ABC_AA/LPS_Transport"/>
</dbReference>
<dbReference type="SUPFAM" id="SSF52540">
    <property type="entry name" value="P-loop containing nucleoside triphosphate hydrolases"/>
    <property type="match status" value="1"/>
</dbReference>
<dbReference type="InterPro" id="IPR027417">
    <property type="entry name" value="P-loop_NTPase"/>
</dbReference>
<dbReference type="AlphaFoldDB" id="A0A446CC26"/>
<dbReference type="InterPro" id="IPR032823">
    <property type="entry name" value="BCA_ABC_TP_C"/>
</dbReference>
<dbReference type="Pfam" id="PF00005">
    <property type="entry name" value="ABC_tran"/>
    <property type="match status" value="1"/>
</dbReference>
<dbReference type="Proteomes" id="UP001456224">
    <property type="component" value="Chromosome"/>
</dbReference>
<name>A0A446CC26_9BURK</name>
<dbReference type="GO" id="GO:0005524">
    <property type="term" value="F:ATP binding"/>
    <property type="evidence" value="ECO:0007669"/>
    <property type="project" value="UniProtKB-KW"/>
</dbReference>
<evidence type="ECO:0000313" key="9">
    <source>
        <dbReference type="Proteomes" id="UP001456224"/>
    </source>
</evidence>
<keyword evidence="2" id="KW-1003">Cell membrane</keyword>
<dbReference type="PROSITE" id="PS00211">
    <property type="entry name" value="ABC_TRANSPORTER_1"/>
    <property type="match status" value="1"/>
</dbReference>
<dbReference type="EC" id="3.6.3.-" evidence="6"/>
<dbReference type="GO" id="GO:0005886">
    <property type="term" value="C:plasma membrane"/>
    <property type="evidence" value="ECO:0007669"/>
    <property type="project" value="TreeGrafter"/>
</dbReference>
<dbReference type="EMBL" id="CP148753">
    <property type="protein sequence ID" value="WXR74429.1"/>
    <property type="molecule type" value="Genomic_DNA"/>
</dbReference>
<evidence type="ECO:0000259" key="5">
    <source>
        <dbReference type="PROSITE" id="PS50893"/>
    </source>
</evidence>
<proteinExistence type="predicted"/>
<dbReference type="InterPro" id="IPR003593">
    <property type="entry name" value="AAA+_ATPase"/>
</dbReference>
<dbReference type="SMART" id="SM00382">
    <property type="entry name" value="AAA"/>
    <property type="match status" value="1"/>
</dbReference>
<evidence type="ECO:0000256" key="3">
    <source>
        <dbReference type="ARBA" id="ARBA00022741"/>
    </source>
</evidence>
<dbReference type="PANTHER" id="PTHR45772:SF2">
    <property type="entry name" value="ABC TRANSPORTER ATP-BINDING PROTEIN"/>
    <property type="match status" value="1"/>
</dbReference>
<evidence type="ECO:0000256" key="1">
    <source>
        <dbReference type="ARBA" id="ARBA00022448"/>
    </source>
</evidence>
<keyword evidence="2" id="KW-0472">Membrane</keyword>
<keyword evidence="3" id="KW-0547">Nucleotide-binding</keyword>
<keyword evidence="9" id="KW-1185">Reference proteome</keyword>
<evidence type="ECO:0000256" key="2">
    <source>
        <dbReference type="ARBA" id="ARBA00022475"/>
    </source>
</evidence>
<keyword evidence="4 6" id="KW-0067">ATP-binding</keyword>
<gene>
    <name evidence="6" type="primary">lptB_5</name>
    <name evidence="6" type="ORF">AVE30378_01567</name>
    <name evidence="7" type="ORF">WHX56_02745</name>
</gene>
<dbReference type="Pfam" id="PF12399">
    <property type="entry name" value="BCA_ABC_TP_C"/>
    <property type="match status" value="1"/>
</dbReference>
<dbReference type="PROSITE" id="PS50893">
    <property type="entry name" value="ABC_TRANSPORTER_2"/>
    <property type="match status" value="1"/>
</dbReference>